<evidence type="ECO:0000256" key="1">
    <source>
        <dbReference type="SAM" id="SignalP"/>
    </source>
</evidence>
<evidence type="ECO:0000313" key="3">
    <source>
        <dbReference type="Proteomes" id="UP000001357"/>
    </source>
</evidence>
<sequence length="134" mass="15008">MAATPTFKVLLVLVLLVACTLPTAAGLHYIEFDDNWCHRPNGYQIQILSDAFNQCEPNMQIVGYDRDPNHSFFQFSNATACRAGIVVGMEAYTSHDCSGHPRRRITHQVVGECYSVEDDDDARSYMIVCHADAH</sequence>
<feature type="signal peptide" evidence="1">
    <location>
        <begin position="1"/>
        <end position="26"/>
    </location>
</feature>
<dbReference type="EMBL" id="CH991575">
    <property type="protein sequence ID" value="EDQ85304.1"/>
    <property type="molecule type" value="Genomic_DNA"/>
</dbReference>
<dbReference type="GeneID" id="5895141"/>
<dbReference type="InParanoid" id="A9VAZ8"/>
<reference evidence="2 3" key="1">
    <citation type="journal article" date="2008" name="Nature">
        <title>The genome of the choanoflagellate Monosiga brevicollis and the origin of metazoans.</title>
        <authorList>
            <consortium name="JGI Sequencing"/>
            <person name="King N."/>
            <person name="Westbrook M.J."/>
            <person name="Young S.L."/>
            <person name="Kuo A."/>
            <person name="Abedin M."/>
            <person name="Chapman J."/>
            <person name="Fairclough S."/>
            <person name="Hellsten U."/>
            <person name="Isogai Y."/>
            <person name="Letunic I."/>
            <person name="Marr M."/>
            <person name="Pincus D."/>
            <person name="Putnam N."/>
            <person name="Rokas A."/>
            <person name="Wright K.J."/>
            <person name="Zuzow R."/>
            <person name="Dirks W."/>
            <person name="Good M."/>
            <person name="Goodstein D."/>
            <person name="Lemons D."/>
            <person name="Li W."/>
            <person name="Lyons J.B."/>
            <person name="Morris A."/>
            <person name="Nichols S."/>
            <person name="Richter D.J."/>
            <person name="Salamov A."/>
            <person name="Bork P."/>
            <person name="Lim W.A."/>
            <person name="Manning G."/>
            <person name="Miller W.T."/>
            <person name="McGinnis W."/>
            <person name="Shapiro H."/>
            <person name="Tjian R."/>
            <person name="Grigoriev I.V."/>
            <person name="Rokhsar D."/>
        </authorList>
    </citation>
    <scope>NUCLEOTIDE SEQUENCE [LARGE SCALE GENOMIC DNA]</scope>
    <source>
        <strain evidence="3">MX1 / ATCC 50154</strain>
    </source>
</reference>
<organism evidence="2 3">
    <name type="scientific">Monosiga brevicollis</name>
    <name type="common">Choanoflagellate</name>
    <dbReference type="NCBI Taxonomy" id="81824"/>
    <lineage>
        <taxon>Eukaryota</taxon>
        <taxon>Choanoflagellata</taxon>
        <taxon>Craspedida</taxon>
        <taxon>Salpingoecidae</taxon>
        <taxon>Monosiga</taxon>
    </lineage>
</organism>
<gene>
    <name evidence="2" type="ORF">MONBRDRAFT_12021</name>
</gene>
<feature type="chain" id="PRO_5002743052" evidence="1">
    <location>
        <begin position="27"/>
        <end position="134"/>
    </location>
</feature>
<dbReference type="KEGG" id="mbr:MONBRDRAFT_12021"/>
<accession>A9VAZ8</accession>
<dbReference type="AlphaFoldDB" id="A9VAZ8"/>
<protein>
    <submittedName>
        <fullName evidence="2">Uncharacterized protein</fullName>
    </submittedName>
</protein>
<evidence type="ECO:0000313" key="2">
    <source>
        <dbReference type="EMBL" id="EDQ85304.1"/>
    </source>
</evidence>
<keyword evidence="3" id="KW-1185">Reference proteome</keyword>
<dbReference type="RefSeq" id="XP_001749925.1">
    <property type="nucleotide sequence ID" value="XM_001749873.1"/>
</dbReference>
<proteinExistence type="predicted"/>
<dbReference type="Proteomes" id="UP000001357">
    <property type="component" value="Unassembled WGS sequence"/>
</dbReference>
<name>A9VAZ8_MONBE</name>
<keyword evidence="1" id="KW-0732">Signal</keyword>